<dbReference type="AlphaFoldDB" id="A0A645GMJ9"/>
<sequence>MDHQGLVMGLGRHGRHFEATGGGAYQHGLLHSTLIPELGQCMAGDKGAKGKTGQGNRAFGSHLLHHGQQILQLGLARVILAGTGTHATKIETHGRIAALNKGTRQCLDHLVVHGAAKQRMRMGDDGHTLGALAFDQLRCIAQGLNGTGGAGERQSFGLGIHDCYPSCSFLRLL</sequence>
<accession>A0A645GMJ9</accession>
<dbReference type="EMBL" id="VSSQ01078307">
    <property type="protein sequence ID" value="MPN28138.1"/>
    <property type="molecule type" value="Genomic_DNA"/>
</dbReference>
<proteinExistence type="predicted"/>
<gene>
    <name evidence="1" type="ORF">SDC9_175577</name>
</gene>
<protein>
    <submittedName>
        <fullName evidence="1">Uncharacterized protein</fullName>
    </submittedName>
</protein>
<comment type="caution">
    <text evidence="1">The sequence shown here is derived from an EMBL/GenBank/DDBJ whole genome shotgun (WGS) entry which is preliminary data.</text>
</comment>
<organism evidence="1">
    <name type="scientific">bioreactor metagenome</name>
    <dbReference type="NCBI Taxonomy" id="1076179"/>
    <lineage>
        <taxon>unclassified sequences</taxon>
        <taxon>metagenomes</taxon>
        <taxon>ecological metagenomes</taxon>
    </lineage>
</organism>
<evidence type="ECO:0000313" key="1">
    <source>
        <dbReference type="EMBL" id="MPN28138.1"/>
    </source>
</evidence>
<reference evidence="1" key="1">
    <citation type="submission" date="2019-08" db="EMBL/GenBank/DDBJ databases">
        <authorList>
            <person name="Kucharzyk K."/>
            <person name="Murdoch R.W."/>
            <person name="Higgins S."/>
            <person name="Loffler F."/>
        </authorList>
    </citation>
    <scope>NUCLEOTIDE SEQUENCE</scope>
</reference>
<name>A0A645GMJ9_9ZZZZ</name>